<dbReference type="GeneID" id="7832351"/>
<comment type="catalytic activity">
    <reaction evidence="12">
        <text>D-fructose(out) = D-fructose(in)</text>
        <dbReference type="Rhea" id="RHEA:60372"/>
        <dbReference type="ChEBI" id="CHEBI:37721"/>
    </reaction>
    <physiologicalReaction direction="left-to-right" evidence="12">
        <dbReference type="Rhea" id="RHEA:60373"/>
    </physiologicalReaction>
</comment>
<dbReference type="Gene3D" id="1.20.1250.20">
    <property type="entry name" value="MFS general substrate transporter like domains"/>
    <property type="match status" value="1"/>
</dbReference>
<evidence type="ECO:0000256" key="14">
    <source>
        <dbReference type="SAM" id="Phobius"/>
    </source>
</evidence>
<protein>
    <recommendedName>
        <fullName evidence="13">Hexose transporter 1</fullName>
    </recommendedName>
</protein>
<dbReference type="AlphaFoldDB" id="Q22SL7"/>
<evidence type="ECO:0000256" key="12">
    <source>
        <dbReference type="ARBA" id="ARBA00044710"/>
    </source>
</evidence>
<sequence length="498" mass="55781">MDQEINKKHVLLLIGNICLGSLYFGYNMGVYNTLSTVMVYLNGWKGGFEETLYPTLITISASVGCIVSSPLGVQALQYTQGNLRKACIYLDLIGIASVLFQILDSSFIFLLLGRFVSGLVIGLNCSYISTYITEFSPVSMRGITGCMNQIFICSGLFLSFFIGAFLPSKQDLAQMESYTDQSQWRFNLGYSIIFGIARAYFLSTTFSYDTPSYMHKNGNIADLKAALQAIYTRQEDVKNIIKQLDDAQDEINKPVSKHFDTPVTELGQNPIPFDNRNTKSYKRRFYLGLFFSISNQLTGINAVMFYSNKIFEDSHQEAYAGIFTSFLGIVLILSTVYGAIISEKYGRRQMIMKGVSAMTGCLFLMSYFSSSDNFVLSFGSICAYLFFFSISQGPLVWAYQAEILDQVGLSISTCVIWIFTLLVGLVFPYLVLGFGVGGAFIFFAFCSLTSLFYFNKELIETKGKTKEQIALEFEGITADQAVRRAKKMEKPLLDDNQL</sequence>
<keyword evidence="5 14" id="KW-1133">Transmembrane helix</keyword>
<evidence type="ECO:0000256" key="1">
    <source>
        <dbReference type="ARBA" id="ARBA00004141"/>
    </source>
</evidence>
<reference evidence="17" key="1">
    <citation type="journal article" date="2006" name="PLoS Biol.">
        <title>Macronuclear genome sequence of the ciliate Tetrahymena thermophila, a model eukaryote.</title>
        <authorList>
            <person name="Eisen J.A."/>
            <person name="Coyne R.S."/>
            <person name="Wu M."/>
            <person name="Wu D."/>
            <person name="Thiagarajan M."/>
            <person name="Wortman J.R."/>
            <person name="Badger J.H."/>
            <person name="Ren Q."/>
            <person name="Amedeo P."/>
            <person name="Jones K.M."/>
            <person name="Tallon L.J."/>
            <person name="Delcher A.L."/>
            <person name="Salzberg S.L."/>
            <person name="Silva J.C."/>
            <person name="Haas B.J."/>
            <person name="Majoros W.H."/>
            <person name="Farzad M."/>
            <person name="Carlton J.M."/>
            <person name="Smith R.K. Jr."/>
            <person name="Garg J."/>
            <person name="Pearlman R.E."/>
            <person name="Karrer K.M."/>
            <person name="Sun L."/>
            <person name="Manning G."/>
            <person name="Elde N.C."/>
            <person name="Turkewitz A.P."/>
            <person name="Asai D.J."/>
            <person name="Wilkes D.E."/>
            <person name="Wang Y."/>
            <person name="Cai H."/>
            <person name="Collins K."/>
            <person name="Stewart B.A."/>
            <person name="Lee S.R."/>
            <person name="Wilamowska K."/>
            <person name="Weinberg Z."/>
            <person name="Ruzzo W.L."/>
            <person name="Wloga D."/>
            <person name="Gaertig J."/>
            <person name="Frankel J."/>
            <person name="Tsao C.-C."/>
            <person name="Gorovsky M.A."/>
            <person name="Keeling P.J."/>
            <person name="Waller R.F."/>
            <person name="Patron N.J."/>
            <person name="Cherry J.M."/>
            <person name="Stover N.A."/>
            <person name="Krieger C.J."/>
            <person name="del Toro C."/>
            <person name="Ryder H.F."/>
            <person name="Williamson S.C."/>
            <person name="Barbeau R.A."/>
            <person name="Hamilton E.P."/>
            <person name="Orias E."/>
        </authorList>
    </citation>
    <scope>NUCLEOTIDE SEQUENCE [LARGE SCALE GENOMIC DNA]</scope>
    <source>
        <strain evidence="17">SB210</strain>
    </source>
</reference>
<dbReference type="InterPro" id="IPR050360">
    <property type="entry name" value="MFS_Sugar_Transporters"/>
</dbReference>
<comment type="subcellular location">
    <subcellularLocation>
        <location evidence="1">Membrane</location>
        <topology evidence="1">Multi-pass membrane protein</topology>
    </subcellularLocation>
</comment>
<accession>Q22SL7</accession>
<comment type="subunit">
    <text evidence="3">Homodimer.</text>
</comment>
<evidence type="ECO:0000313" key="16">
    <source>
        <dbReference type="EMBL" id="EAR87755.2"/>
    </source>
</evidence>
<dbReference type="STRING" id="312017.Q22SL7"/>
<comment type="catalytic activity">
    <reaction evidence="10">
        <text>D-mannose(out) = D-mannose(in)</text>
        <dbReference type="Rhea" id="RHEA:78391"/>
        <dbReference type="ChEBI" id="CHEBI:4208"/>
    </reaction>
    <physiologicalReaction direction="left-to-right" evidence="10">
        <dbReference type="Rhea" id="RHEA:78392"/>
    </physiologicalReaction>
</comment>
<evidence type="ECO:0000256" key="7">
    <source>
        <dbReference type="ARBA" id="ARBA00044637"/>
    </source>
</evidence>
<keyword evidence="4 14" id="KW-0812">Transmembrane</keyword>
<evidence type="ECO:0000256" key="4">
    <source>
        <dbReference type="ARBA" id="ARBA00022692"/>
    </source>
</evidence>
<feature type="transmembrane region" description="Helical" evidence="14">
    <location>
        <begin position="436"/>
        <end position="454"/>
    </location>
</feature>
<dbReference type="InterPro" id="IPR036259">
    <property type="entry name" value="MFS_trans_sf"/>
</dbReference>
<comment type="catalytic activity">
    <reaction evidence="9">
        <text>D-xylose(out) = D-xylose(in)</text>
        <dbReference type="Rhea" id="RHEA:78427"/>
        <dbReference type="ChEBI" id="CHEBI:53455"/>
    </reaction>
    <physiologicalReaction direction="left-to-right" evidence="9">
        <dbReference type="Rhea" id="RHEA:78428"/>
    </physiologicalReaction>
</comment>
<evidence type="ECO:0000256" key="2">
    <source>
        <dbReference type="ARBA" id="ARBA00010992"/>
    </source>
</evidence>
<dbReference type="PANTHER" id="PTHR48022">
    <property type="entry name" value="PLASTIDIC GLUCOSE TRANSPORTER 4"/>
    <property type="match status" value="1"/>
</dbReference>
<dbReference type="InterPro" id="IPR005829">
    <property type="entry name" value="Sugar_transporter_CS"/>
</dbReference>
<comment type="catalytic activity">
    <reaction evidence="7">
        <text>D-galactose(in) = D-galactose(out)</text>
        <dbReference type="Rhea" id="RHEA:34915"/>
        <dbReference type="ChEBI" id="CHEBI:4139"/>
    </reaction>
    <physiologicalReaction direction="right-to-left" evidence="7">
        <dbReference type="Rhea" id="RHEA:34917"/>
    </physiologicalReaction>
</comment>
<feature type="transmembrane region" description="Helical" evidence="14">
    <location>
        <begin position="86"/>
        <end position="103"/>
    </location>
</feature>
<feature type="transmembrane region" description="Helical" evidence="14">
    <location>
        <begin position="150"/>
        <end position="168"/>
    </location>
</feature>
<dbReference type="PRINTS" id="PR00171">
    <property type="entry name" value="SUGRTRNSPORT"/>
</dbReference>
<feature type="transmembrane region" description="Helical" evidence="14">
    <location>
        <begin position="409"/>
        <end position="430"/>
    </location>
</feature>
<dbReference type="OrthoDB" id="6612291at2759"/>
<dbReference type="OMA" id="KEIYGWR"/>
<feature type="transmembrane region" description="Helical" evidence="14">
    <location>
        <begin position="12"/>
        <end position="31"/>
    </location>
</feature>
<dbReference type="PROSITE" id="PS00216">
    <property type="entry name" value="SUGAR_TRANSPORT_1"/>
    <property type="match status" value="1"/>
</dbReference>
<evidence type="ECO:0000256" key="11">
    <source>
        <dbReference type="ARBA" id="ARBA00044668"/>
    </source>
</evidence>
<dbReference type="InterPro" id="IPR005828">
    <property type="entry name" value="MFS_sugar_transport-like"/>
</dbReference>
<comment type="similarity">
    <text evidence="2">Belongs to the major facilitator superfamily. Sugar transporter (TC 2.A.1.1) family.</text>
</comment>
<feature type="transmembrane region" description="Helical" evidence="14">
    <location>
        <begin position="188"/>
        <end position="208"/>
    </location>
</feature>
<dbReference type="InParanoid" id="Q22SL7"/>
<dbReference type="RefSeq" id="XP_001008000.2">
    <property type="nucleotide sequence ID" value="XM_001008000.3"/>
</dbReference>
<dbReference type="SUPFAM" id="SSF103473">
    <property type="entry name" value="MFS general substrate transporter"/>
    <property type="match status" value="1"/>
</dbReference>
<name>Q22SL7_TETTS</name>
<dbReference type="PROSITE" id="PS50850">
    <property type="entry name" value="MFS"/>
    <property type="match status" value="1"/>
</dbReference>
<dbReference type="KEGG" id="tet:TTHERM_00001200"/>
<feature type="transmembrane region" description="Helical" evidence="14">
    <location>
        <begin position="318"/>
        <end position="338"/>
    </location>
</feature>
<dbReference type="PANTHER" id="PTHR48022:SF2">
    <property type="entry name" value="PLASTIDIC GLUCOSE TRANSPORTER 4"/>
    <property type="match status" value="1"/>
</dbReference>
<feature type="transmembrane region" description="Helical" evidence="14">
    <location>
        <begin position="51"/>
        <end position="74"/>
    </location>
</feature>
<feature type="transmembrane region" description="Helical" evidence="14">
    <location>
        <begin position="374"/>
        <end position="397"/>
    </location>
</feature>
<proteinExistence type="inferred from homology"/>
<keyword evidence="17" id="KW-1185">Reference proteome</keyword>
<dbReference type="InterPro" id="IPR003663">
    <property type="entry name" value="Sugar/inositol_transpt"/>
</dbReference>
<dbReference type="HOGENOM" id="CLU_001265_30_5_1"/>
<dbReference type="InterPro" id="IPR020846">
    <property type="entry name" value="MFS_dom"/>
</dbReference>
<evidence type="ECO:0000256" key="3">
    <source>
        <dbReference type="ARBA" id="ARBA00011738"/>
    </source>
</evidence>
<dbReference type="EMBL" id="GG662845">
    <property type="protein sequence ID" value="EAR87755.2"/>
    <property type="molecule type" value="Genomic_DNA"/>
</dbReference>
<evidence type="ECO:0000256" key="5">
    <source>
        <dbReference type="ARBA" id="ARBA00022989"/>
    </source>
</evidence>
<evidence type="ECO:0000259" key="15">
    <source>
        <dbReference type="PROSITE" id="PS50850"/>
    </source>
</evidence>
<feature type="transmembrane region" description="Helical" evidence="14">
    <location>
        <begin position="350"/>
        <end position="368"/>
    </location>
</feature>
<evidence type="ECO:0000256" key="13">
    <source>
        <dbReference type="ARBA" id="ARBA00044780"/>
    </source>
</evidence>
<evidence type="ECO:0000256" key="6">
    <source>
        <dbReference type="ARBA" id="ARBA00023136"/>
    </source>
</evidence>
<dbReference type="Pfam" id="PF00083">
    <property type="entry name" value="Sugar_tr"/>
    <property type="match status" value="1"/>
</dbReference>
<keyword evidence="6 14" id="KW-0472">Membrane</keyword>
<feature type="domain" description="Major facilitator superfamily (MFS) profile" evidence="15">
    <location>
        <begin position="13"/>
        <end position="462"/>
    </location>
</feature>
<dbReference type="GO" id="GO:0005351">
    <property type="term" value="F:carbohydrate:proton symporter activity"/>
    <property type="evidence" value="ECO:0007669"/>
    <property type="project" value="TreeGrafter"/>
</dbReference>
<feature type="transmembrane region" description="Helical" evidence="14">
    <location>
        <begin position="285"/>
        <end position="306"/>
    </location>
</feature>
<gene>
    <name evidence="16" type="ORF">TTHERM_00001200</name>
</gene>
<dbReference type="eggNOG" id="KOG0569">
    <property type="taxonomic scope" value="Eukaryota"/>
</dbReference>
<dbReference type="Proteomes" id="UP000009168">
    <property type="component" value="Unassembled WGS sequence"/>
</dbReference>
<comment type="catalytic activity">
    <reaction evidence="8">
        <text>D-glucose(out) = D-glucose(in)</text>
        <dbReference type="Rhea" id="RHEA:60376"/>
        <dbReference type="ChEBI" id="CHEBI:4167"/>
    </reaction>
    <physiologicalReaction direction="left-to-right" evidence="8">
        <dbReference type="Rhea" id="RHEA:60377"/>
    </physiologicalReaction>
</comment>
<evidence type="ECO:0000256" key="8">
    <source>
        <dbReference type="ARBA" id="ARBA00044648"/>
    </source>
</evidence>
<evidence type="ECO:0000256" key="9">
    <source>
        <dbReference type="ARBA" id="ARBA00044656"/>
    </source>
</evidence>
<organism evidence="16 17">
    <name type="scientific">Tetrahymena thermophila (strain SB210)</name>
    <dbReference type="NCBI Taxonomy" id="312017"/>
    <lineage>
        <taxon>Eukaryota</taxon>
        <taxon>Sar</taxon>
        <taxon>Alveolata</taxon>
        <taxon>Ciliophora</taxon>
        <taxon>Intramacronucleata</taxon>
        <taxon>Oligohymenophorea</taxon>
        <taxon>Hymenostomatida</taxon>
        <taxon>Tetrahymenina</taxon>
        <taxon>Tetrahymenidae</taxon>
        <taxon>Tetrahymena</taxon>
    </lineage>
</organism>
<evidence type="ECO:0000256" key="10">
    <source>
        <dbReference type="ARBA" id="ARBA00044662"/>
    </source>
</evidence>
<evidence type="ECO:0000313" key="17">
    <source>
        <dbReference type="Proteomes" id="UP000009168"/>
    </source>
</evidence>
<dbReference type="GO" id="GO:0016020">
    <property type="term" value="C:membrane"/>
    <property type="evidence" value="ECO:0007669"/>
    <property type="project" value="UniProtKB-SubCell"/>
</dbReference>
<feature type="transmembrane region" description="Helical" evidence="14">
    <location>
        <begin position="109"/>
        <end position="129"/>
    </location>
</feature>
<comment type="catalytic activity">
    <reaction evidence="11">
        <text>D-glucosamine(out) = D-glucosamine(in)</text>
        <dbReference type="Rhea" id="RHEA:78423"/>
        <dbReference type="ChEBI" id="CHEBI:58723"/>
    </reaction>
    <physiologicalReaction direction="left-to-right" evidence="11">
        <dbReference type="Rhea" id="RHEA:78424"/>
    </physiologicalReaction>
</comment>